<feature type="compositionally biased region" description="Low complexity" evidence="1">
    <location>
        <begin position="276"/>
        <end position="285"/>
    </location>
</feature>
<dbReference type="EMBL" id="PDNA01000168">
    <property type="protein sequence ID" value="PGH07416.1"/>
    <property type="molecule type" value="Genomic_DNA"/>
</dbReference>
<keyword evidence="2" id="KW-0812">Transmembrane</keyword>
<protein>
    <submittedName>
        <fullName evidence="3">Uncharacterized protein</fullName>
    </submittedName>
</protein>
<comment type="caution">
    <text evidence="3">The sequence shown here is derived from an EMBL/GenBank/DDBJ whole genome shotgun (WGS) entry which is preliminary data.</text>
</comment>
<feature type="region of interest" description="Disordered" evidence="1">
    <location>
        <begin position="218"/>
        <end position="323"/>
    </location>
</feature>
<name>A0A2B7XE57_POLH7</name>
<dbReference type="STRING" id="1447883.A0A2B7XE57"/>
<reference evidence="3 4" key="1">
    <citation type="submission" date="2017-10" db="EMBL/GenBank/DDBJ databases">
        <title>Comparative genomics in systemic dimorphic fungi from Ajellomycetaceae.</title>
        <authorList>
            <person name="Munoz J.F."/>
            <person name="Mcewen J.G."/>
            <person name="Clay O.K."/>
            <person name="Cuomo C.A."/>
        </authorList>
    </citation>
    <scope>NUCLEOTIDE SEQUENCE [LARGE SCALE GENOMIC DNA]</scope>
    <source>
        <strain evidence="3 4">UAMH7299</strain>
    </source>
</reference>
<evidence type="ECO:0000256" key="1">
    <source>
        <dbReference type="SAM" id="MobiDB-lite"/>
    </source>
</evidence>
<keyword evidence="2" id="KW-1133">Transmembrane helix</keyword>
<keyword evidence="2" id="KW-0472">Membrane</keyword>
<evidence type="ECO:0000256" key="2">
    <source>
        <dbReference type="SAM" id="Phobius"/>
    </source>
</evidence>
<organism evidence="3 4">
    <name type="scientific">Polytolypa hystricis (strain UAMH7299)</name>
    <dbReference type="NCBI Taxonomy" id="1447883"/>
    <lineage>
        <taxon>Eukaryota</taxon>
        <taxon>Fungi</taxon>
        <taxon>Dikarya</taxon>
        <taxon>Ascomycota</taxon>
        <taxon>Pezizomycotina</taxon>
        <taxon>Eurotiomycetes</taxon>
        <taxon>Eurotiomycetidae</taxon>
        <taxon>Onygenales</taxon>
        <taxon>Onygenales incertae sedis</taxon>
        <taxon>Polytolypa</taxon>
    </lineage>
</organism>
<feature type="transmembrane region" description="Helical" evidence="2">
    <location>
        <begin position="12"/>
        <end position="33"/>
    </location>
</feature>
<gene>
    <name evidence="3" type="ORF">AJ80_08001</name>
</gene>
<dbReference type="OrthoDB" id="3166386at2759"/>
<feature type="compositionally biased region" description="Polar residues" evidence="1">
    <location>
        <begin position="286"/>
        <end position="303"/>
    </location>
</feature>
<keyword evidence="4" id="KW-1185">Reference proteome</keyword>
<dbReference type="AlphaFoldDB" id="A0A2B7XE57"/>
<accession>A0A2B7XE57</accession>
<evidence type="ECO:0000313" key="4">
    <source>
        <dbReference type="Proteomes" id="UP000224634"/>
    </source>
</evidence>
<sequence>MSATASDIITYIGVPLAVLGVLPIIYTCLRALLTHRSIRKTLSQNHHLGTAITRSSMMSGVVEIEMPRCTITPLDREYDADYWNLNHQRSALKGGSWTTFHWNMLVTGKKLYRCQYKDELRVPQAEVELDELVAFLLDRGAVPDEKGWSLLRTSGLWTPTGTALLRPPRGAAFGAVLRVAVPNDSDGVLSLSMHWQKEWDRRGPLCLPPFWMRLEQPREDKELEKTGNDEVEEGENTTMVVDSAGEGSSGNTLLDLKTDEKPDPDNPTTTEDAQDNNNNNNNNNNVSNPTNTTSAKGQQPTEQKQTEEDREDEEQNPAKPPTFASLIEQKRLSIYGINSRSTSVRFKLENHTIERVYFENQGSFTGLSADMGHTNDLVNQWFVYTASSLGIMEANEESRFWNFAIPTTILHGAKKSAVPCGLMVLLDILSEDDVPEWVCPPPPRQDPMILHQRFVENERASQVERTMPAAQAAASRSARMQARMWTMQEDTRQRRRALQEYEETRIVEGLSSTKLANKKVADGCLAWLVGRGEIPDGYTVPELARAVLYLMILDRARGKVIAEVCDRWLTWGNLSTGLNRSELDFLMENKVSFAYASSLVSVVEVAASSEVQVSTDMQECLKLWKKVRLG</sequence>
<proteinExistence type="predicted"/>
<dbReference type="Proteomes" id="UP000224634">
    <property type="component" value="Unassembled WGS sequence"/>
</dbReference>
<evidence type="ECO:0000313" key="3">
    <source>
        <dbReference type="EMBL" id="PGH07416.1"/>
    </source>
</evidence>
<feature type="compositionally biased region" description="Basic and acidic residues" evidence="1">
    <location>
        <begin position="218"/>
        <end position="228"/>
    </location>
</feature>